<reference evidence="1" key="1">
    <citation type="submission" date="2021-05" db="EMBL/GenBank/DDBJ databases">
        <authorList>
            <person name="Alioto T."/>
            <person name="Alioto T."/>
            <person name="Gomez Garrido J."/>
        </authorList>
    </citation>
    <scope>NUCLEOTIDE SEQUENCE</scope>
</reference>
<organism evidence="1">
    <name type="scientific">Cacopsylla melanoneura</name>
    <dbReference type="NCBI Taxonomy" id="428564"/>
    <lineage>
        <taxon>Eukaryota</taxon>
        <taxon>Metazoa</taxon>
        <taxon>Ecdysozoa</taxon>
        <taxon>Arthropoda</taxon>
        <taxon>Hexapoda</taxon>
        <taxon>Insecta</taxon>
        <taxon>Pterygota</taxon>
        <taxon>Neoptera</taxon>
        <taxon>Paraneoptera</taxon>
        <taxon>Hemiptera</taxon>
        <taxon>Sternorrhyncha</taxon>
        <taxon>Psylloidea</taxon>
        <taxon>Psyllidae</taxon>
        <taxon>Psyllinae</taxon>
        <taxon>Cacopsylla</taxon>
    </lineage>
</organism>
<sequence length="119" mass="13638">MISTQDNKLLNCNYINEWHCVKDYNYVNDYKPEIKFKIADSLNQVQRSELLSLLHEFIDIFAGPGEIPTGNFRMKPATIDLTDDVPVSRPPYRNAHKERPIIETEVNKMGSSSNPNLGN</sequence>
<dbReference type="EMBL" id="HBUF01339271">
    <property type="protein sequence ID" value="CAG6700173.1"/>
    <property type="molecule type" value="Transcribed_RNA"/>
</dbReference>
<dbReference type="EMBL" id="HBUF01339275">
    <property type="protein sequence ID" value="CAG6700191.1"/>
    <property type="molecule type" value="Transcribed_RNA"/>
</dbReference>
<proteinExistence type="predicted"/>
<name>A0A8D8XLT7_9HEMI</name>
<protein>
    <submittedName>
        <fullName evidence="1">Uncharacterized protein</fullName>
    </submittedName>
</protein>
<dbReference type="AlphaFoldDB" id="A0A8D8XLT7"/>
<evidence type="ECO:0000313" key="1">
    <source>
        <dbReference type="EMBL" id="CAG6700173.1"/>
    </source>
</evidence>
<accession>A0A8D8XLT7</accession>